<feature type="compositionally biased region" description="Basic and acidic residues" evidence="1">
    <location>
        <begin position="1"/>
        <end position="10"/>
    </location>
</feature>
<protein>
    <submittedName>
        <fullName evidence="2">Uncharacterized protein</fullName>
    </submittedName>
</protein>
<evidence type="ECO:0000256" key="1">
    <source>
        <dbReference type="SAM" id="MobiDB-lite"/>
    </source>
</evidence>
<reference evidence="2" key="1">
    <citation type="submission" date="2022-01" db="EMBL/GenBank/DDBJ databases">
        <authorList>
            <person name="King R."/>
        </authorList>
    </citation>
    <scope>NUCLEOTIDE SEQUENCE</scope>
</reference>
<keyword evidence="3" id="KW-1185">Reference proteome</keyword>
<dbReference type="OrthoDB" id="10047222at2759"/>
<dbReference type="AlphaFoldDB" id="A0A9P0ECM1"/>
<feature type="compositionally biased region" description="Low complexity" evidence="1">
    <location>
        <begin position="11"/>
        <end position="22"/>
    </location>
</feature>
<proteinExistence type="predicted"/>
<organism evidence="2 3">
    <name type="scientific">Nezara viridula</name>
    <name type="common">Southern green stink bug</name>
    <name type="synonym">Cimex viridulus</name>
    <dbReference type="NCBI Taxonomy" id="85310"/>
    <lineage>
        <taxon>Eukaryota</taxon>
        <taxon>Metazoa</taxon>
        <taxon>Ecdysozoa</taxon>
        <taxon>Arthropoda</taxon>
        <taxon>Hexapoda</taxon>
        <taxon>Insecta</taxon>
        <taxon>Pterygota</taxon>
        <taxon>Neoptera</taxon>
        <taxon>Paraneoptera</taxon>
        <taxon>Hemiptera</taxon>
        <taxon>Heteroptera</taxon>
        <taxon>Panheteroptera</taxon>
        <taxon>Pentatomomorpha</taxon>
        <taxon>Pentatomoidea</taxon>
        <taxon>Pentatomidae</taxon>
        <taxon>Pentatominae</taxon>
        <taxon>Nezara</taxon>
    </lineage>
</organism>
<dbReference type="Proteomes" id="UP001152798">
    <property type="component" value="Chromosome 2"/>
</dbReference>
<feature type="region of interest" description="Disordered" evidence="1">
    <location>
        <begin position="1"/>
        <end position="28"/>
    </location>
</feature>
<dbReference type="EMBL" id="OV725078">
    <property type="protein sequence ID" value="CAH1394045.1"/>
    <property type="molecule type" value="Genomic_DNA"/>
</dbReference>
<sequence>MREKPFDSERSQGLGSLSSASGPWDPRQTGPHLNLSSLFPFAFLPREAVTRFLLGCADCRRRVDSECSSSTPKRLRADEYVPINLTTRSCVIRLSVPACTPPTVDSPEDNHFRAGSTTEEENGESPTSTDEEIIIRIPDPRVSYLIFLDKV</sequence>
<evidence type="ECO:0000313" key="3">
    <source>
        <dbReference type="Proteomes" id="UP001152798"/>
    </source>
</evidence>
<evidence type="ECO:0000313" key="2">
    <source>
        <dbReference type="EMBL" id="CAH1394045.1"/>
    </source>
</evidence>
<feature type="region of interest" description="Disordered" evidence="1">
    <location>
        <begin position="101"/>
        <end position="131"/>
    </location>
</feature>
<accession>A0A9P0ECM1</accession>
<gene>
    <name evidence="2" type="ORF">NEZAVI_LOCUS4605</name>
</gene>
<name>A0A9P0ECM1_NEZVI</name>